<dbReference type="SMART" id="SM00450">
    <property type="entry name" value="RHOD"/>
    <property type="match status" value="2"/>
</dbReference>
<dbReference type="PANTHER" id="PTHR11364:SF27">
    <property type="entry name" value="SULFURTRANSFERASE"/>
    <property type="match status" value="1"/>
</dbReference>
<dbReference type="EMBL" id="QNRK01000025">
    <property type="protein sequence ID" value="RBP08561.1"/>
    <property type="molecule type" value="Genomic_DNA"/>
</dbReference>
<dbReference type="GO" id="GO:0004792">
    <property type="term" value="F:thiosulfate-cyanide sulfurtransferase activity"/>
    <property type="evidence" value="ECO:0007669"/>
    <property type="project" value="InterPro"/>
</dbReference>
<gene>
    <name evidence="5" type="ORF">DFR50_12543</name>
</gene>
<accession>A0A366F1P8</accession>
<dbReference type="SUPFAM" id="SSF52821">
    <property type="entry name" value="Rhodanese/Cell cycle control phosphatase"/>
    <property type="match status" value="2"/>
</dbReference>
<reference evidence="5 6" key="1">
    <citation type="submission" date="2018-06" db="EMBL/GenBank/DDBJ databases">
        <title>Genomic Encyclopedia of Type Strains, Phase IV (KMG-IV): sequencing the most valuable type-strain genomes for metagenomic binning, comparative biology and taxonomic classification.</title>
        <authorList>
            <person name="Goeker M."/>
        </authorList>
    </citation>
    <scope>NUCLEOTIDE SEQUENCE [LARGE SCALE GENOMIC DNA]</scope>
    <source>
        <strain evidence="5 6">DSM 24875</strain>
    </source>
</reference>
<dbReference type="AlphaFoldDB" id="A0A366F1P8"/>
<evidence type="ECO:0000256" key="1">
    <source>
        <dbReference type="ARBA" id="ARBA00022679"/>
    </source>
</evidence>
<protein>
    <submittedName>
        <fullName evidence="5">Thiosulfate/3-mercaptopyruvate sulfurtransferase</fullName>
    </submittedName>
</protein>
<dbReference type="InterPro" id="IPR001763">
    <property type="entry name" value="Rhodanese-like_dom"/>
</dbReference>
<dbReference type="CDD" id="cd01448">
    <property type="entry name" value="TST_Repeat_1"/>
    <property type="match status" value="1"/>
</dbReference>
<organism evidence="5 6">
    <name type="scientific">Roseiarcus fermentans</name>
    <dbReference type="NCBI Taxonomy" id="1473586"/>
    <lineage>
        <taxon>Bacteria</taxon>
        <taxon>Pseudomonadati</taxon>
        <taxon>Pseudomonadota</taxon>
        <taxon>Alphaproteobacteria</taxon>
        <taxon>Hyphomicrobiales</taxon>
        <taxon>Roseiarcaceae</taxon>
        <taxon>Roseiarcus</taxon>
    </lineage>
</organism>
<dbReference type="Pfam" id="PF00581">
    <property type="entry name" value="Rhodanese"/>
    <property type="match status" value="2"/>
</dbReference>
<dbReference type="PANTHER" id="PTHR11364">
    <property type="entry name" value="THIOSULFATE SULFERTANSFERASE"/>
    <property type="match status" value="1"/>
</dbReference>
<evidence type="ECO:0000313" key="6">
    <source>
        <dbReference type="Proteomes" id="UP000253529"/>
    </source>
</evidence>
<evidence type="ECO:0000259" key="4">
    <source>
        <dbReference type="PROSITE" id="PS50206"/>
    </source>
</evidence>
<dbReference type="InterPro" id="IPR001307">
    <property type="entry name" value="Thiosulphate_STrfase_CS"/>
</dbReference>
<keyword evidence="5" id="KW-0670">Pyruvate</keyword>
<dbReference type="NCBIfam" id="NF008557">
    <property type="entry name" value="PRK11493.1"/>
    <property type="match status" value="1"/>
</dbReference>
<dbReference type="RefSeq" id="WP_113891143.1">
    <property type="nucleotide sequence ID" value="NZ_QNRK01000025.1"/>
</dbReference>
<dbReference type="OrthoDB" id="9781034at2"/>
<feature type="region of interest" description="Disordered" evidence="3">
    <location>
        <begin position="175"/>
        <end position="195"/>
    </location>
</feature>
<keyword evidence="6" id="KW-1185">Reference proteome</keyword>
<name>A0A366F1P8_9HYPH</name>
<sequence length="281" mass="29643">MSMRNFCTTAELAADLGKPDLGIVDGSWHLPNSGRRGAIEFPLGHIPGAVYFDIDTIADSDSGLPHMLPKPDLLAREMTALGLGDGMRFVVYDALGLFAAARVWWTLRAYGAADVRILVGGLTQWIVEGRPLETGEAHPTPRTFTPRLDDKVVASLDEVKAALASGSAQVVDARPADRFRGETAEPRPGLRSGHMPGSLNLPFSEVVEHGRLKAPEALAAIFAAHGVDLARPIITTCGSGVSAAILALAVEEAGGRIEGLYDGSWAEWGGREDCPVATGAA</sequence>
<feature type="compositionally biased region" description="Basic and acidic residues" evidence="3">
    <location>
        <begin position="175"/>
        <end position="185"/>
    </location>
</feature>
<proteinExistence type="predicted"/>
<feature type="domain" description="Rhodanese" evidence="4">
    <location>
        <begin position="17"/>
        <end position="134"/>
    </location>
</feature>
<comment type="caution">
    <text evidence="5">The sequence shown here is derived from an EMBL/GenBank/DDBJ whole genome shotgun (WGS) entry which is preliminary data.</text>
</comment>
<dbReference type="InterPro" id="IPR045078">
    <property type="entry name" value="TST/MPST-like"/>
</dbReference>
<dbReference type="Gene3D" id="3.40.250.10">
    <property type="entry name" value="Rhodanese-like domain"/>
    <property type="match status" value="2"/>
</dbReference>
<evidence type="ECO:0000256" key="2">
    <source>
        <dbReference type="ARBA" id="ARBA00022737"/>
    </source>
</evidence>
<evidence type="ECO:0000313" key="5">
    <source>
        <dbReference type="EMBL" id="RBP08561.1"/>
    </source>
</evidence>
<dbReference type="Proteomes" id="UP000253529">
    <property type="component" value="Unassembled WGS sequence"/>
</dbReference>
<keyword evidence="1 5" id="KW-0808">Transferase</keyword>
<evidence type="ECO:0000256" key="3">
    <source>
        <dbReference type="SAM" id="MobiDB-lite"/>
    </source>
</evidence>
<feature type="domain" description="Rhodanese" evidence="4">
    <location>
        <begin position="164"/>
        <end position="277"/>
    </location>
</feature>
<dbReference type="InterPro" id="IPR036873">
    <property type="entry name" value="Rhodanese-like_dom_sf"/>
</dbReference>
<dbReference type="CDD" id="cd01449">
    <property type="entry name" value="TST_Repeat_2"/>
    <property type="match status" value="1"/>
</dbReference>
<dbReference type="PROSITE" id="PS00380">
    <property type="entry name" value="RHODANESE_1"/>
    <property type="match status" value="1"/>
</dbReference>
<dbReference type="PROSITE" id="PS50206">
    <property type="entry name" value="RHODANESE_3"/>
    <property type="match status" value="2"/>
</dbReference>
<keyword evidence="2" id="KW-0677">Repeat</keyword>
<dbReference type="FunFam" id="3.40.250.10:FF:000001">
    <property type="entry name" value="Sulfurtransferase"/>
    <property type="match status" value="1"/>
</dbReference>